<name>A0A833L028_UNCSA</name>
<dbReference type="EMBL" id="WPAF01000028">
    <property type="protein sequence ID" value="KAF0133361.1"/>
    <property type="molecule type" value="Genomic_DNA"/>
</dbReference>
<dbReference type="Proteomes" id="UP000488506">
    <property type="component" value="Unassembled WGS sequence"/>
</dbReference>
<proteinExistence type="predicted"/>
<accession>A0A833L028</accession>
<comment type="caution">
    <text evidence="1">The sequence shown here is derived from an EMBL/GenBank/DDBJ whole genome shotgun (WGS) entry which is preliminary data.</text>
</comment>
<evidence type="ECO:0000313" key="2">
    <source>
        <dbReference type="Proteomes" id="UP000488506"/>
    </source>
</evidence>
<sequence length="44" mass="5095">MADPCDLIYSIGLFDYLPDKNLLQKAAEEIIYKEKTCLEWAKSN</sequence>
<reference evidence="1 2" key="1">
    <citation type="submission" date="2019-12" db="EMBL/GenBank/DDBJ databases">
        <authorList>
            <person name="Wolfe R."/>
            <person name="Danczak R."/>
            <person name="Wilkins M."/>
        </authorList>
    </citation>
    <scope>NUCLEOTIDE SEQUENCE [LARGE SCALE GENOMIC DNA]</scope>
    <source>
        <strain evidence="1">X2_MaxBin.013</strain>
    </source>
</reference>
<gene>
    <name evidence="1" type="ORF">FD145_1322</name>
</gene>
<organism evidence="1 2">
    <name type="scientific">Candidatus Saganbacteria bacterium</name>
    <dbReference type="NCBI Taxonomy" id="2575572"/>
    <lineage>
        <taxon>Bacteria</taxon>
        <taxon>Bacillati</taxon>
        <taxon>Saganbacteria</taxon>
    </lineage>
</organism>
<dbReference type="AlphaFoldDB" id="A0A833L028"/>
<protein>
    <submittedName>
        <fullName evidence="1">Uncharacterized protein</fullName>
    </submittedName>
</protein>
<evidence type="ECO:0000313" key="1">
    <source>
        <dbReference type="EMBL" id="KAF0133361.1"/>
    </source>
</evidence>